<keyword evidence="4" id="KW-1185">Reference proteome</keyword>
<dbReference type="PANTHER" id="PTHR12526:SF608">
    <property type="entry name" value="PELF"/>
    <property type="match status" value="1"/>
</dbReference>
<dbReference type="Gene3D" id="3.40.50.2000">
    <property type="entry name" value="Glycogen Phosphorylase B"/>
    <property type="match status" value="2"/>
</dbReference>
<dbReference type="SUPFAM" id="SSF53756">
    <property type="entry name" value="UDP-Glycosyltransferase/glycogen phosphorylase"/>
    <property type="match status" value="1"/>
</dbReference>
<proteinExistence type="predicted"/>
<dbReference type="Proteomes" id="UP000009374">
    <property type="component" value="Unassembled WGS sequence"/>
</dbReference>
<dbReference type="InterPro" id="IPR022622">
    <property type="entry name" value="DUF3492"/>
</dbReference>
<dbReference type="Pfam" id="PF00534">
    <property type="entry name" value="Glycos_transf_1"/>
    <property type="match status" value="1"/>
</dbReference>
<dbReference type="InterPro" id="IPR047691">
    <property type="entry name" value="PelF-like"/>
</dbReference>
<accession>C6HU06</accession>
<feature type="domain" description="Glycosyl transferase family 1" evidence="1">
    <location>
        <begin position="310"/>
        <end position="477"/>
    </location>
</feature>
<dbReference type="InterPro" id="IPR001296">
    <property type="entry name" value="Glyco_trans_1"/>
</dbReference>
<evidence type="ECO:0000313" key="4">
    <source>
        <dbReference type="Proteomes" id="UP000009374"/>
    </source>
</evidence>
<feature type="domain" description="DUF3492" evidence="2">
    <location>
        <begin position="9"/>
        <end position="287"/>
    </location>
</feature>
<dbReference type="Pfam" id="PF11997">
    <property type="entry name" value="DUF3492"/>
    <property type="match status" value="1"/>
</dbReference>
<dbReference type="AlphaFoldDB" id="C6HU06"/>
<gene>
    <name evidence="3" type="ORF">UBAL3_44810071</name>
</gene>
<sequence>MNERQGDLADVCLILEGTYPFVTGGVSSWTHQLITNLPEIRFHLYCLIAEREPGPWRFPRPDNVVGVTTLSLGGAAEVLEGEGRMLQSEEEKALIGMLRSFHTSLLGGHPEAFRTLFERFRQTGFSPELFRTLSAGRQAWSLIGEFYQSQFAHESFIDFFWMWRTTHLPLFALLSAPLPQARLYHSLASGYAGMLGVMGKLAYDRPFVLTEHGLYTRERKIEIALAQWIGKSQQDEATVRPIRETVKGFWMRIFEQLGRIVYHYSDTIVTLFEGNRSLQIRDGADPERTRVIPNGIAIGERTVRAPVPRDPDGERVVGFIGRVVPIKDVKTFIQACRLVVDQYPRVRILIMGPLDQDPEYARECQNLVELLEISDKVTFMGSVRVDDYLPSLDLLVLTSLSEAQPLVIMEGAVYEVPTVATRVGACDELINGRLREDRLLGPGGIVTSVGNPEETALAIIRILRDEDLRRRMGRAARIRMERFYREEAVFAAYREIYRMGEG</sequence>
<organism evidence="3 4">
    <name type="scientific">Leptospirillum ferrodiazotrophum</name>
    <dbReference type="NCBI Taxonomy" id="412449"/>
    <lineage>
        <taxon>Bacteria</taxon>
        <taxon>Pseudomonadati</taxon>
        <taxon>Nitrospirota</taxon>
        <taxon>Nitrospiria</taxon>
        <taxon>Nitrospirales</taxon>
        <taxon>Nitrospiraceae</taxon>
        <taxon>Leptospirillum</taxon>
    </lineage>
</organism>
<dbReference type="PANTHER" id="PTHR12526">
    <property type="entry name" value="GLYCOSYLTRANSFERASE"/>
    <property type="match status" value="1"/>
</dbReference>
<name>C6HU06_9BACT</name>
<reference evidence="3 4" key="1">
    <citation type="journal article" date="2009" name="Appl. Environ. Microbiol.">
        <title>Community genomic and proteomic analyses of chemoautotrophic iron-oxidizing "Leptospirillum rubarum" (Group II) and "Leptospirillum ferrodiazotrophum" (Group III) bacteria in acid mine drainage biofilms.</title>
        <authorList>
            <person name="Goltsman D.S."/>
            <person name="Denef V.J."/>
            <person name="Singer S.W."/>
            <person name="VerBerkmoes N.C."/>
            <person name="Lefsrud M."/>
            <person name="Mueller R.S."/>
            <person name="Dick G.J."/>
            <person name="Sun C.L."/>
            <person name="Wheeler K.E."/>
            <person name="Zemla A."/>
            <person name="Baker B.J."/>
            <person name="Hauser L."/>
            <person name="Land M."/>
            <person name="Shah M.B."/>
            <person name="Thelen M.P."/>
            <person name="Hettich R.L."/>
            <person name="Banfield J.F."/>
        </authorList>
    </citation>
    <scope>NUCLEOTIDE SEQUENCE [LARGE SCALE GENOMIC DNA]</scope>
</reference>
<evidence type="ECO:0000313" key="3">
    <source>
        <dbReference type="EMBL" id="EES53934.1"/>
    </source>
</evidence>
<evidence type="ECO:0000259" key="2">
    <source>
        <dbReference type="Pfam" id="PF11997"/>
    </source>
</evidence>
<dbReference type="EMBL" id="GG693852">
    <property type="protein sequence ID" value="EES53934.1"/>
    <property type="molecule type" value="Genomic_DNA"/>
</dbReference>
<dbReference type="NCBIfam" id="NF038011">
    <property type="entry name" value="PelF"/>
    <property type="match status" value="1"/>
</dbReference>
<dbReference type="GO" id="GO:0016757">
    <property type="term" value="F:glycosyltransferase activity"/>
    <property type="evidence" value="ECO:0007669"/>
    <property type="project" value="InterPro"/>
</dbReference>
<protein>
    <submittedName>
        <fullName evidence="3">Glycosyl transferase, group 1</fullName>
    </submittedName>
</protein>
<keyword evidence="3" id="KW-0808">Transferase</keyword>
<evidence type="ECO:0000259" key="1">
    <source>
        <dbReference type="Pfam" id="PF00534"/>
    </source>
</evidence>